<dbReference type="InParanoid" id="A0A2K1QZB7"/>
<evidence type="ECO:0000256" key="1">
    <source>
        <dbReference type="SAM" id="MobiDB-lite"/>
    </source>
</evidence>
<dbReference type="AlphaFoldDB" id="A0A2K1QZB7"/>
<dbReference type="PANTHER" id="PTHR37948:SF1">
    <property type="entry name" value="BLL5189 PROTEIN"/>
    <property type="match status" value="1"/>
</dbReference>
<name>A0A2K1QZB7_9PEZI</name>
<feature type="compositionally biased region" description="Polar residues" evidence="1">
    <location>
        <begin position="81"/>
        <end position="93"/>
    </location>
</feature>
<dbReference type="STRING" id="2082308.A0A2K1QZB7"/>
<evidence type="ECO:0000313" key="3">
    <source>
        <dbReference type="Proteomes" id="UP000243797"/>
    </source>
</evidence>
<gene>
    <name evidence="2" type="ORF">CAC42_5846</name>
</gene>
<comment type="caution">
    <text evidence="2">The sequence shown here is derived from an EMBL/GenBank/DDBJ whole genome shotgun (WGS) entry which is preliminary data.</text>
</comment>
<feature type="region of interest" description="Disordered" evidence="1">
    <location>
        <begin position="25"/>
        <end position="105"/>
    </location>
</feature>
<protein>
    <submittedName>
        <fullName evidence="2">Uncharacterized protein</fullName>
    </submittedName>
</protein>
<accession>A0A2K1QZB7</accession>
<dbReference type="Proteomes" id="UP000243797">
    <property type="component" value="Unassembled WGS sequence"/>
</dbReference>
<dbReference type="OrthoDB" id="4850at2759"/>
<evidence type="ECO:0000313" key="2">
    <source>
        <dbReference type="EMBL" id="PNS20396.1"/>
    </source>
</evidence>
<sequence length="316" mass="36280">MSEYENRRMENIKRNQALLNDLGIARKELERTSRPTPKKSKTTRALPVKPSRSSARLATAPSKPSYTDPDDTFRPSKRQKTASNPVPKSSQPASPQPTPKLDLSTLSTNWYDFPVSAPPPTRSPSGTFHFPSHPSFLPNKSPLEILAEGAHGGSYYRPLYSRTLGTTISDDWDRLPSDWLAQLNVERQLTSSEYDPEVNKFGVKCGQSIEEWEANGWINAEWDVRGWLQWYERFFRGRRGEDDERQVGRWERCVGERGRWRRALVKGFLKKGVKSVADEGDEEEQEVSPVLCQTCHHWGWEMRQEYLDRVWAGEVG</sequence>
<proteinExistence type="predicted"/>
<dbReference type="EMBL" id="NKHZ01000025">
    <property type="protein sequence ID" value="PNS20396.1"/>
    <property type="molecule type" value="Genomic_DNA"/>
</dbReference>
<reference evidence="2 3" key="1">
    <citation type="submission" date="2017-06" db="EMBL/GenBank/DDBJ databases">
        <title>Draft genome sequence of a variant of Elsinoe murrayae.</title>
        <authorList>
            <person name="Cheng Q."/>
        </authorList>
    </citation>
    <scope>NUCLEOTIDE SEQUENCE [LARGE SCALE GENOMIC DNA]</scope>
    <source>
        <strain evidence="2 3">CQ-2017a</strain>
    </source>
</reference>
<keyword evidence="3" id="KW-1185">Reference proteome</keyword>
<dbReference type="PANTHER" id="PTHR37948">
    <property type="entry name" value="ZGC:113208"/>
    <property type="match status" value="1"/>
</dbReference>
<organism evidence="2 3">
    <name type="scientific">Sphaceloma murrayae</name>
    <dbReference type="NCBI Taxonomy" id="2082308"/>
    <lineage>
        <taxon>Eukaryota</taxon>
        <taxon>Fungi</taxon>
        <taxon>Dikarya</taxon>
        <taxon>Ascomycota</taxon>
        <taxon>Pezizomycotina</taxon>
        <taxon>Dothideomycetes</taxon>
        <taxon>Dothideomycetidae</taxon>
        <taxon>Myriangiales</taxon>
        <taxon>Elsinoaceae</taxon>
        <taxon>Sphaceloma</taxon>
    </lineage>
</organism>